<accession>A0A383BS64</accession>
<dbReference type="SMART" id="SM00635">
    <property type="entry name" value="BID_2"/>
    <property type="match status" value="1"/>
</dbReference>
<name>A0A383BS64_9ZZZZ</name>
<proteinExistence type="predicted"/>
<dbReference type="Pfam" id="PF02368">
    <property type="entry name" value="Big_2"/>
    <property type="match status" value="1"/>
</dbReference>
<feature type="non-terminal residue" evidence="2">
    <location>
        <position position="244"/>
    </location>
</feature>
<evidence type="ECO:0000313" key="2">
    <source>
        <dbReference type="EMBL" id="SVE22744.1"/>
    </source>
</evidence>
<dbReference type="Gene3D" id="2.60.40.1080">
    <property type="match status" value="1"/>
</dbReference>
<evidence type="ECO:0000259" key="1">
    <source>
        <dbReference type="SMART" id="SM00635"/>
    </source>
</evidence>
<sequence>AQAGDARGSQVAGATFSWQFVGAEAVIGSLLAAGDSVAFIAQSNGADGIRATSDGISATADVVVSQTPASVAIAPDSVHFTSIGDGATYRGSVSDARGNAVVGASYAWTLAGTSVQFNGVTNADPAQVTTVGSGATTLTLAATRDGITAQGTAKAVVDVAAATVTLTPDAVTLTSLGDSTTFTATARDGNNNVIVGEPFTLSSSSPAVATVDNTGVAIAVSNGTTTITATASNGVSTTSTVTVQ</sequence>
<organism evidence="2">
    <name type="scientific">marine metagenome</name>
    <dbReference type="NCBI Taxonomy" id="408172"/>
    <lineage>
        <taxon>unclassified sequences</taxon>
        <taxon>metagenomes</taxon>
        <taxon>ecological metagenomes</taxon>
    </lineage>
</organism>
<dbReference type="EMBL" id="UINC01202778">
    <property type="protein sequence ID" value="SVE22744.1"/>
    <property type="molecule type" value="Genomic_DNA"/>
</dbReference>
<dbReference type="SUPFAM" id="SSF49373">
    <property type="entry name" value="Invasin/intimin cell-adhesion fragments"/>
    <property type="match status" value="1"/>
</dbReference>
<feature type="domain" description="BIG2" evidence="1">
    <location>
        <begin position="160"/>
        <end position="241"/>
    </location>
</feature>
<dbReference type="AlphaFoldDB" id="A0A383BS64"/>
<protein>
    <recommendedName>
        <fullName evidence="1">BIG2 domain-containing protein</fullName>
    </recommendedName>
</protein>
<dbReference type="InterPro" id="IPR008964">
    <property type="entry name" value="Invasin/intimin_cell_adhesion"/>
</dbReference>
<feature type="non-terminal residue" evidence="2">
    <location>
        <position position="1"/>
    </location>
</feature>
<dbReference type="InterPro" id="IPR003343">
    <property type="entry name" value="Big_2"/>
</dbReference>
<reference evidence="2" key="1">
    <citation type="submission" date="2018-05" db="EMBL/GenBank/DDBJ databases">
        <authorList>
            <person name="Lanie J.A."/>
            <person name="Ng W.-L."/>
            <person name="Kazmierczak K.M."/>
            <person name="Andrzejewski T.M."/>
            <person name="Davidsen T.M."/>
            <person name="Wayne K.J."/>
            <person name="Tettelin H."/>
            <person name="Glass J.I."/>
            <person name="Rusch D."/>
            <person name="Podicherti R."/>
            <person name="Tsui H.-C.T."/>
            <person name="Winkler M.E."/>
        </authorList>
    </citation>
    <scope>NUCLEOTIDE SEQUENCE</scope>
</reference>
<gene>
    <name evidence="2" type="ORF">METZ01_LOCUS475598</name>
</gene>